<dbReference type="GO" id="GO:0010125">
    <property type="term" value="P:mycothiol biosynthetic process"/>
    <property type="evidence" value="ECO:0007669"/>
    <property type="project" value="UniProtKB-UniRule"/>
</dbReference>
<sequence length="289" mass="30492">MSSGRPGVLLVHAHPDDESITNGVTMAACVEAGARVTLVTCTLGEEGEVIGAALRHLAADRDDALGPYRARELASAAAALGVTDHRLLGGEGRYRDSGMSGLPSNDRPNAFCRADLDEAAGALVEIIVETRPRVVLTYDPEGGYGHPDHIQAHRVAMRAVELAAPRHRVERVLWHCLPHGEVERGLDRLRREGPGRFPAVATAADLPGVVPDAEAVLAVRGSEAGYAAKRAAMAAHATQIEVEGETFALSNGLAQPLWRTEYFTLGHGQPPPPGAVDDVFAGLPAEEAP</sequence>
<protein>
    <recommendedName>
        <fullName evidence="4">1D-myo-inositol 2-acetamido-2-deoxy-alpha-D-glucopyranoside deacetylase</fullName>
        <shortName evidence="4">GlcNAc-Ins deacetylase</shortName>
        <ecNumber evidence="4">3.5.1.103</ecNumber>
    </recommendedName>
    <alternativeName>
        <fullName evidence="4">N-acetyl-1-D-myo-inositol-2-amino-2-deoxy-alpha-D-glucopyranoside deacetylase</fullName>
    </alternativeName>
</protein>
<feature type="binding site" evidence="4">
    <location>
        <position position="17"/>
    </location>
    <ligand>
        <name>Zn(2+)</name>
        <dbReference type="ChEBI" id="CHEBI:29105"/>
    </ligand>
</feature>
<dbReference type="InterPro" id="IPR003737">
    <property type="entry name" value="GlcNAc_PI_deacetylase-related"/>
</dbReference>
<organism evidence="6 7">
    <name type="scientific">Streptomyces zhaozhouensis</name>
    <dbReference type="NCBI Taxonomy" id="1300267"/>
    <lineage>
        <taxon>Bacteria</taxon>
        <taxon>Bacillati</taxon>
        <taxon>Actinomycetota</taxon>
        <taxon>Actinomycetes</taxon>
        <taxon>Kitasatosporales</taxon>
        <taxon>Streptomycetaceae</taxon>
        <taxon>Streptomyces</taxon>
    </lineage>
</organism>
<dbReference type="HAMAP" id="MF_01696">
    <property type="entry name" value="MshB"/>
    <property type="match status" value="1"/>
</dbReference>
<evidence type="ECO:0000256" key="5">
    <source>
        <dbReference type="SAM" id="MobiDB-lite"/>
    </source>
</evidence>
<dbReference type="SUPFAM" id="SSF102588">
    <property type="entry name" value="LmbE-like"/>
    <property type="match status" value="1"/>
</dbReference>
<comment type="cofactor">
    <cofactor evidence="4">
        <name>Zn(2+)</name>
        <dbReference type="ChEBI" id="CHEBI:29105"/>
    </cofactor>
    <text evidence="4">Binds 1 zinc ion per subunit.</text>
</comment>
<dbReference type="InterPro" id="IPR024078">
    <property type="entry name" value="LmbE-like_dom_sf"/>
</dbReference>
<dbReference type="OrthoDB" id="158614at2"/>
<dbReference type="Gene3D" id="3.40.50.10320">
    <property type="entry name" value="LmbE-like"/>
    <property type="match status" value="1"/>
</dbReference>
<dbReference type="RefSeq" id="WP_097229828.1">
    <property type="nucleotide sequence ID" value="NZ_OCNE01000002.1"/>
</dbReference>
<dbReference type="Pfam" id="PF02585">
    <property type="entry name" value="PIG-L"/>
    <property type="match status" value="1"/>
</dbReference>
<gene>
    <name evidence="4" type="primary">mshB</name>
    <name evidence="6" type="ORF">SAMN06297387_102453</name>
</gene>
<keyword evidence="3 4" id="KW-0862">Zinc</keyword>
<proteinExistence type="inferred from homology"/>
<dbReference type="PROSITE" id="PS51257">
    <property type="entry name" value="PROKAR_LIPOPROTEIN"/>
    <property type="match status" value="1"/>
</dbReference>
<evidence type="ECO:0000256" key="1">
    <source>
        <dbReference type="ARBA" id="ARBA00022723"/>
    </source>
</evidence>
<evidence type="ECO:0000256" key="2">
    <source>
        <dbReference type="ARBA" id="ARBA00022801"/>
    </source>
</evidence>
<feature type="region of interest" description="Disordered" evidence="5">
    <location>
        <begin position="268"/>
        <end position="289"/>
    </location>
</feature>
<evidence type="ECO:0000313" key="6">
    <source>
        <dbReference type="EMBL" id="SOD61037.1"/>
    </source>
</evidence>
<dbReference type="InterPro" id="IPR017810">
    <property type="entry name" value="Mycothiol_biosynthesis_MshB"/>
</dbReference>
<comment type="function">
    <text evidence="4">Catalyzes the deacetylation of 1D-myo-inositol 2-acetamido-2-deoxy-alpha-D-glucopyranoside (GlcNAc-Ins) in the mycothiol biosynthesis pathway.</text>
</comment>
<evidence type="ECO:0000256" key="3">
    <source>
        <dbReference type="ARBA" id="ARBA00022833"/>
    </source>
</evidence>
<name>A0A286DQS6_9ACTN</name>
<keyword evidence="2 4" id="KW-0378">Hydrolase</keyword>
<accession>A0A286DQS6</accession>
<dbReference type="EC" id="3.5.1.103" evidence="4"/>
<keyword evidence="7" id="KW-1185">Reference proteome</keyword>
<dbReference type="GO" id="GO:0035595">
    <property type="term" value="F:N-acetylglucosaminylinositol deacetylase activity"/>
    <property type="evidence" value="ECO:0007669"/>
    <property type="project" value="UniProtKB-EC"/>
</dbReference>
<dbReference type="NCBIfam" id="TIGR03445">
    <property type="entry name" value="mycothiol_MshB"/>
    <property type="match status" value="1"/>
</dbReference>
<dbReference type="Proteomes" id="UP000219072">
    <property type="component" value="Unassembled WGS sequence"/>
</dbReference>
<dbReference type="PANTHER" id="PTHR12993">
    <property type="entry name" value="N-ACETYLGLUCOSAMINYL-PHOSPHATIDYLINOSITOL DE-N-ACETYLASE-RELATED"/>
    <property type="match status" value="1"/>
</dbReference>
<feature type="binding site" evidence="4">
    <location>
        <position position="149"/>
    </location>
    <ligand>
        <name>Zn(2+)</name>
        <dbReference type="ChEBI" id="CHEBI:29105"/>
    </ligand>
</feature>
<evidence type="ECO:0000313" key="7">
    <source>
        <dbReference type="Proteomes" id="UP000219072"/>
    </source>
</evidence>
<dbReference type="AlphaFoldDB" id="A0A286DQS6"/>
<keyword evidence="1 4" id="KW-0479">Metal-binding</keyword>
<comment type="catalytic activity">
    <reaction evidence="4">
        <text>1D-myo-inositol 2-acetamido-2-deoxy-alpha-D-glucopyranoside + H2O = 1D-myo-inositol 2-amino-2-deoxy-alpha-D-glucopyranoside + acetate</text>
        <dbReference type="Rhea" id="RHEA:26180"/>
        <dbReference type="ChEBI" id="CHEBI:15377"/>
        <dbReference type="ChEBI" id="CHEBI:30089"/>
        <dbReference type="ChEBI" id="CHEBI:52442"/>
        <dbReference type="ChEBI" id="CHEBI:58886"/>
        <dbReference type="EC" id="3.5.1.103"/>
    </reaction>
</comment>
<dbReference type="PANTHER" id="PTHR12993:SF26">
    <property type="entry name" value="1D-MYO-INOSITOL 2-ACETAMIDO-2-DEOXY-ALPHA-D-GLUCOPYRANOSIDE DEACETYLASE"/>
    <property type="match status" value="1"/>
</dbReference>
<evidence type="ECO:0000256" key="4">
    <source>
        <dbReference type="HAMAP-Rule" id="MF_01696"/>
    </source>
</evidence>
<dbReference type="EMBL" id="OCNE01000002">
    <property type="protein sequence ID" value="SOD61037.1"/>
    <property type="molecule type" value="Genomic_DNA"/>
</dbReference>
<dbReference type="GO" id="GO:0008270">
    <property type="term" value="F:zinc ion binding"/>
    <property type="evidence" value="ECO:0007669"/>
    <property type="project" value="UniProtKB-UniRule"/>
</dbReference>
<comment type="similarity">
    <text evidence="4">Belongs to the MshB deacetylase family.</text>
</comment>
<feature type="binding site" evidence="4">
    <location>
        <position position="14"/>
    </location>
    <ligand>
        <name>Zn(2+)</name>
        <dbReference type="ChEBI" id="CHEBI:29105"/>
    </ligand>
</feature>
<reference evidence="6 7" key="1">
    <citation type="submission" date="2017-09" db="EMBL/GenBank/DDBJ databases">
        <authorList>
            <person name="Ehlers B."/>
            <person name="Leendertz F.H."/>
        </authorList>
    </citation>
    <scope>NUCLEOTIDE SEQUENCE [LARGE SCALE GENOMIC DNA]</scope>
    <source>
        <strain evidence="6 7">CGMCC 4.7095</strain>
    </source>
</reference>